<name>A0AA39Y4E1_9PEZI</name>
<evidence type="ECO:0000256" key="1">
    <source>
        <dbReference type="ARBA" id="ARBA00006432"/>
    </source>
</evidence>
<dbReference type="EMBL" id="JAUJDW010000063">
    <property type="protein sequence ID" value="KAK0644861.1"/>
    <property type="molecule type" value="Genomic_DNA"/>
</dbReference>
<proteinExistence type="inferred from homology"/>
<accession>A0AA39Y4E1</accession>
<comment type="caution">
    <text evidence="4">The sequence shown here is derived from an EMBL/GenBank/DDBJ whole genome shotgun (WGS) entry which is preliminary data.</text>
</comment>
<evidence type="ECO:0000256" key="2">
    <source>
        <dbReference type="ARBA" id="ARBA00022598"/>
    </source>
</evidence>
<dbReference type="PROSITE" id="PS00455">
    <property type="entry name" value="AMP_BINDING"/>
    <property type="match status" value="1"/>
</dbReference>
<keyword evidence="5" id="KW-1185">Reference proteome</keyword>
<evidence type="ECO:0000313" key="4">
    <source>
        <dbReference type="EMBL" id="KAK0644861.1"/>
    </source>
</evidence>
<reference evidence="4" key="1">
    <citation type="submission" date="2023-06" db="EMBL/GenBank/DDBJ databases">
        <title>Multi-omics analyses reveal the molecular pathogenesis toolkit of Lasiodiplodia hormozganensis, a cross-kingdom pathogen.</title>
        <authorList>
            <person name="Felix C."/>
            <person name="Meneses R."/>
            <person name="Goncalves M.F.M."/>
            <person name="Tilleman L."/>
            <person name="Duarte A.S."/>
            <person name="Jorrin-Novo J.V."/>
            <person name="Van De Peer Y."/>
            <person name="Deforce D."/>
            <person name="Van Nieuwerburgh F."/>
            <person name="Esteves A.C."/>
            <person name="Alves A."/>
        </authorList>
    </citation>
    <scope>NUCLEOTIDE SEQUENCE</scope>
    <source>
        <strain evidence="4">CBS 339.90</strain>
    </source>
</reference>
<dbReference type="SUPFAM" id="SSF56801">
    <property type="entry name" value="Acetyl-CoA synthetase-like"/>
    <property type="match status" value="1"/>
</dbReference>
<keyword evidence="2 4" id="KW-0436">Ligase</keyword>
<dbReference type="GO" id="GO:0006631">
    <property type="term" value="P:fatty acid metabolic process"/>
    <property type="evidence" value="ECO:0007669"/>
    <property type="project" value="TreeGrafter"/>
</dbReference>
<feature type="domain" description="AMP-dependent synthetase/ligase" evidence="3">
    <location>
        <begin position="105"/>
        <end position="469"/>
    </location>
</feature>
<organism evidence="4 5">
    <name type="scientific">Lasiodiplodia hormozganensis</name>
    <dbReference type="NCBI Taxonomy" id="869390"/>
    <lineage>
        <taxon>Eukaryota</taxon>
        <taxon>Fungi</taxon>
        <taxon>Dikarya</taxon>
        <taxon>Ascomycota</taxon>
        <taxon>Pezizomycotina</taxon>
        <taxon>Dothideomycetes</taxon>
        <taxon>Dothideomycetes incertae sedis</taxon>
        <taxon>Botryosphaeriales</taxon>
        <taxon>Botryosphaeriaceae</taxon>
        <taxon>Lasiodiplodia</taxon>
    </lineage>
</organism>
<dbReference type="InterPro" id="IPR042099">
    <property type="entry name" value="ANL_N_sf"/>
</dbReference>
<dbReference type="Pfam" id="PF00501">
    <property type="entry name" value="AMP-binding"/>
    <property type="match status" value="1"/>
</dbReference>
<dbReference type="InterPro" id="IPR000873">
    <property type="entry name" value="AMP-dep_synth/lig_dom"/>
</dbReference>
<dbReference type="PANTHER" id="PTHR43201">
    <property type="entry name" value="ACYL-COA SYNTHETASE"/>
    <property type="match status" value="1"/>
</dbReference>
<dbReference type="InterPro" id="IPR020845">
    <property type="entry name" value="AMP-binding_CS"/>
</dbReference>
<dbReference type="Proteomes" id="UP001175001">
    <property type="component" value="Unassembled WGS sequence"/>
</dbReference>
<evidence type="ECO:0000313" key="5">
    <source>
        <dbReference type="Proteomes" id="UP001175001"/>
    </source>
</evidence>
<dbReference type="GO" id="GO:0031956">
    <property type="term" value="F:medium-chain fatty acid-CoA ligase activity"/>
    <property type="evidence" value="ECO:0007669"/>
    <property type="project" value="TreeGrafter"/>
</dbReference>
<protein>
    <submittedName>
        <fullName evidence="4">4-coumarate--CoA ligase 2</fullName>
    </submittedName>
</protein>
<evidence type="ECO:0000259" key="3">
    <source>
        <dbReference type="Pfam" id="PF00501"/>
    </source>
</evidence>
<comment type="similarity">
    <text evidence="1">Belongs to the ATP-dependent AMP-binding enzyme family.</text>
</comment>
<dbReference type="AlphaFoldDB" id="A0AA39Y4E1"/>
<gene>
    <name evidence="4" type="primary">4CL2_0</name>
    <name evidence="4" type="ORF">DIS24_g8484</name>
</gene>
<dbReference type="PANTHER" id="PTHR43201:SF5">
    <property type="entry name" value="MEDIUM-CHAIN ACYL-COA LIGASE ACSF2, MITOCHONDRIAL"/>
    <property type="match status" value="1"/>
</dbReference>
<dbReference type="Gene3D" id="3.40.50.12780">
    <property type="entry name" value="N-terminal domain of ligase-like"/>
    <property type="match status" value="1"/>
</dbReference>
<sequence>MPSALAILALLFYGLPSILVAFLIRKLKQKEHGKPNDETLSEVDGGPLPNHTSLFLHIEQGLRKNPHEPAVICMHQSPNSLSGLIPSDGQFTQKQSGPRHECLVLTYNELHRTSLKLAAGLAAHGVRPNTTTLMLIPNSGEYCLLLWTCIIMRLTFVCLDPSTLAASDPAELRDVMESVKPSIVIVPDAAGAKSMDTLLASLDNDHALRISLTTRSEDGSWKSLTDLAANATGHPPDEEKLLDAARNDDEDRINSIMFTSGTSGRSKGCPLRVGGMTHVLHSQSWLINKDNCAFALQQAHNSRGIAPAQTLQTWRAGGAVVMTGRGFAADDMVDAIRKHGVTFVVLTPAMVHALAPLLSAHTLEAMSVRTVQVGGDAVTKDILMKCAALFPKAEVCVNHGMTEGGACFTWPFFETPAAEIPYFGEICPVGAVARGVVVRVWDAEGKCVARRGRPGELHLHCSSIIRHYLDGVSESSFYEDDRGRWFNTGDVALMDDSGLVFILGRKKDMIKSNGIAIMPAALESSIEQFTGAQVSHTLSFRLVILQACSLLLTGDSAFKTSVIAVSHPLLGQVPFAVLSSLNGKTQKEIKSYILRTLGKGYALGGLATLEEVGLSEFTVNATHKIVRSEVEKAVQRSYVKA</sequence>